<evidence type="ECO:0000313" key="6">
    <source>
        <dbReference type="EMBL" id="QED94454.1"/>
    </source>
</evidence>
<protein>
    <submittedName>
        <fullName evidence="6">Replication protein</fullName>
    </submittedName>
</protein>
<dbReference type="Pfam" id="PF01443">
    <property type="entry name" value="Viral_helicase1"/>
    <property type="match status" value="1"/>
</dbReference>
<keyword evidence="1" id="KW-0067">ATP-binding</keyword>
<dbReference type="PROSITE" id="PS51657">
    <property type="entry name" value="PSRV_HELICASE"/>
    <property type="match status" value="1"/>
</dbReference>
<dbReference type="Pfam" id="PF00978">
    <property type="entry name" value="RdRP_2"/>
    <property type="match status" value="1"/>
</dbReference>
<dbReference type="InterPro" id="IPR007094">
    <property type="entry name" value="RNA-dir_pol_PSvirus"/>
</dbReference>
<feature type="domain" description="RdRp catalytic" evidence="3">
    <location>
        <begin position="1516"/>
        <end position="1624"/>
    </location>
</feature>
<dbReference type="GO" id="GO:0003968">
    <property type="term" value="F:RNA-directed RNA polymerase activity"/>
    <property type="evidence" value="ECO:0007669"/>
    <property type="project" value="InterPro"/>
</dbReference>
<keyword evidence="2" id="KW-0693">Viral RNA replication</keyword>
<dbReference type="GO" id="GO:0008174">
    <property type="term" value="F:mRNA methyltransferase activity"/>
    <property type="evidence" value="ECO:0007669"/>
    <property type="project" value="InterPro"/>
</dbReference>
<proteinExistence type="predicted"/>
<dbReference type="Pfam" id="PF01660">
    <property type="entry name" value="Vmethyltransf"/>
    <property type="match status" value="1"/>
</dbReference>
<dbReference type="GO" id="GO:0003723">
    <property type="term" value="F:RNA binding"/>
    <property type="evidence" value="ECO:0007669"/>
    <property type="project" value="InterPro"/>
</dbReference>
<evidence type="ECO:0000259" key="3">
    <source>
        <dbReference type="PROSITE" id="PS50507"/>
    </source>
</evidence>
<evidence type="ECO:0000256" key="1">
    <source>
        <dbReference type="ARBA" id="ARBA00022840"/>
    </source>
</evidence>
<dbReference type="InterPro" id="IPR043502">
    <property type="entry name" value="DNA/RNA_pol_sf"/>
</dbReference>
<dbReference type="InterPro" id="IPR002588">
    <property type="entry name" value="Alphavirus-like_MT_dom"/>
</dbReference>
<evidence type="ECO:0000259" key="5">
    <source>
        <dbReference type="PROSITE" id="PS51743"/>
    </source>
</evidence>
<dbReference type="GO" id="GO:0006396">
    <property type="term" value="P:RNA processing"/>
    <property type="evidence" value="ECO:0007669"/>
    <property type="project" value="InterPro"/>
</dbReference>
<dbReference type="EMBL" id="MK404133">
    <property type="protein sequence ID" value="QED94454.1"/>
    <property type="molecule type" value="Genomic_RNA"/>
</dbReference>
<dbReference type="InterPro" id="IPR027417">
    <property type="entry name" value="P-loop_NTPase"/>
</dbReference>
<evidence type="ECO:0000259" key="4">
    <source>
        <dbReference type="PROSITE" id="PS51657"/>
    </source>
</evidence>
<dbReference type="SUPFAM" id="SSF52540">
    <property type="entry name" value="P-loop containing nucleoside triphosphate hydrolases"/>
    <property type="match status" value="1"/>
</dbReference>
<dbReference type="Gene3D" id="3.90.70.100">
    <property type="match status" value="1"/>
</dbReference>
<dbReference type="Gene3D" id="3.40.50.300">
    <property type="entry name" value="P-loop containing nucleotide triphosphate hydrolases"/>
    <property type="match status" value="1"/>
</dbReference>
<dbReference type="InterPro" id="IPR001788">
    <property type="entry name" value="RNA-dep_RNA_pol_alsuvir"/>
</dbReference>
<name>A0A5B9BZU8_9VIRU</name>
<organism evidence="6">
    <name type="scientific">Prunus yellow spot-associated virus</name>
    <dbReference type="NCBI Taxonomy" id="2600310"/>
    <lineage>
        <taxon>Viruses</taxon>
    </lineage>
</organism>
<evidence type="ECO:0000256" key="2">
    <source>
        <dbReference type="ARBA" id="ARBA00022953"/>
    </source>
</evidence>
<dbReference type="GO" id="GO:0016556">
    <property type="term" value="P:mRNA modification"/>
    <property type="evidence" value="ECO:0007669"/>
    <property type="project" value="InterPro"/>
</dbReference>
<sequence length="1710" mass="192272">MSFYFQGKFVFGNYGQLAPKSVPLVAVDLVQVEFKFKNNEWKRFADTRLRGGGQATDGISSGTNDLSPTMHRDAVTQDIANGLINDIAVAREIAPYAMTSAAVDALVKIGIPASRSFTGSHRHPLHKSIENWILYRVLPNLITGPTAVMWMKPVKFEKLKKKNPWFKKLVNPIITPRDVSRFSGTDTKVGGFSTILMHDAMHYLQPEDVINFFRLNDNVDELVTTIVYPTEVLERESSFFPLVYDLVYYEDGFVYSMEGDSTDCYFQPYRDWVITTGQLVDSDLVVTIERIEGFYGHHVFVLRRGKLRYPSHYMAPLPESVLLPNVGLLDKPERERLVPRELYDKAVHHARNLKSLRPQDAIAKVRSYQHDATHGWVHPSSWEYLTRFVIAAVEVQGTKPDLASELNQSPMRVKLKRRWANRGRLPLYIWTGVTQPSLALTVGLLKGLAVISWPIFGVITGLGFVGALAGSFLLAPPWQSPTEKERRRLAMIYPERFSRMIALKKLDLNKVEGQIWDLNVEEDNGEEFPVYVAPVEVVAKPGTMISDGTEVLEVGKSSSETGRHSPIRYVDKGCDALGIQSAGLGNGIYDDEEEDGYMETGSQATELLCEPGRNGKIVVNIPRVTLKPASVVSYETVEEQGSLAKLMVPNELNQPGEILTKSQKKRLAKKKRKAARKVSENSEGDKQKYLLDEKFEKLVCPTEGISAGVRKLHQIYGVDEDLVHQVYDGPAPRSHLFDGNFEGVPLCLIDSLQQATGMQRHAIIAPLKKLPYESVVNVDSQRGGLTDWHAAAIAFALGLEITFIHDWGRMKIGVVDGVDITIYHTNNGVGMGHFSITKPGYSKIDDVESCPAPGGFYGASTGTKCFSDALKGWRGDDGSSVPFLGFRSYVFKPSRAKPLARDMANGRSGIVFGPNEKYNMGQETQVRWKALVDGHEARAINHRQRVHVAAIYGYPGCGKSWPVAQVLRKLVGKLDFRVSLPTVRLREEWQKMLGLPEKERWRVNTYESTMRKHTEVLVIDEISMMPAGYVDFLVAISPRLRCILILGDVTQTDRFETHPEATCASLAPEAGYWKKFSPFYLGYTRRLSRKVAGLLGVKTYSLVEGFVARRMTRGPEPVITALTGDAKALAELGTGATTFPSSQGSTFDEPVQILMDRAALERCSLGAVHTAVTRSRVGVILIGPLTGGRLKAALANPFWSAILENEPVDWRRIFSEQLEGFKILDSPYRPDVIRGGIEALVEHNFPLDFLPPSRRVGHTLIREELPVKIGISDYVCDEPLPRVTWGQFDAKQLFDQMYKLRPVDAADRLRRHEGELAIQFADDKPEGRNEDGIYPEMIAARHRTKDVTLLPLSVPKRLRFGSPAANKREVLSKFFVGQELFQSYCRLMKLDPLRRVPFDEVLYHSCVERNEWHSLTNKTRAAILANEKKSDPDWVWTFIRIFMKQQRKVNDATLNGPWKAGQTISSMNDQWLLFLGPTIRYMTLLEKKFCPKNLYLHGGRSNVELDDFCRENLKAGLKYANDYTSFDQSQTGEVLASELLYMWHASIPQHIIDLYEENKIQMKCFLGGLKTMRFSGEPATYAFNCRCNMAVMNLQFPLDNSQLPIFVSGDDGGIGGVLAERKSWSSFSQHLSLVAKPEVKNRLLFVGYICTEYGALRDPVPMLARFWLASDVGRLHLIVQSYATELSTGYLMAENVFSVLTDFELDCFFV</sequence>
<dbReference type="PROSITE" id="PS51743">
    <property type="entry name" value="ALPHAVIRUS_MT"/>
    <property type="match status" value="1"/>
</dbReference>
<feature type="domain" description="(+)RNA virus helicase C-terminal" evidence="4">
    <location>
        <begin position="920"/>
        <end position="1219"/>
    </location>
</feature>
<dbReference type="SUPFAM" id="SSF56672">
    <property type="entry name" value="DNA/RNA polymerases"/>
    <property type="match status" value="1"/>
</dbReference>
<dbReference type="GO" id="GO:0006351">
    <property type="term" value="P:DNA-templated transcription"/>
    <property type="evidence" value="ECO:0007669"/>
    <property type="project" value="InterPro"/>
</dbReference>
<dbReference type="GO" id="GO:0005524">
    <property type="term" value="F:ATP binding"/>
    <property type="evidence" value="ECO:0007669"/>
    <property type="project" value="UniProtKB-KW"/>
</dbReference>
<feature type="domain" description="Alphavirus-like MT" evidence="5">
    <location>
        <begin position="114"/>
        <end position="279"/>
    </location>
</feature>
<accession>A0A5B9BZU8</accession>
<keyword evidence="1" id="KW-0547">Nucleotide-binding</keyword>
<reference evidence="6" key="1">
    <citation type="submission" date="2019-01" db="EMBL/GenBank/DDBJ databases">
        <authorList>
            <person name="Yang C."/>
            <person name="Hou Q."/>
        </authorList>
    </citation>
    <scope>NUCLEOTIDE SEQUENCE</scope>
    <source>
        <strain evidence="6">PYSaV-TSA</strain>
    </source>
</reference>
<dbReference type="PROSITE" id="PS50507">
    <property type="entry name" value="RDRP_SSRNA_POS"/>
    <property type="match status" value="1"/>
</dbReference>
<dbReference type="InterPro" id="IPR043181">
    <property type="entry name" value="TYMV_endopept_dom"/>
</dbReference>
<dbReference type="InterPro" id="IPR027351">
    <property type="entry name" value="(+)RNA_virus_helicase_core_dom"/>
</dbReference>
<dbReference type="GO" id="GO:0039694">
    <property type="term" value="P:viral RNA genome replication"/>
    <property type="evidence" value="ECO:0007669"/>
    <property type="project" value="InterPro"/>
</dbReference>